<dbReference type="Proteomes" id="UP000001542">
    <property type="component" value="Unassembled WGS sequence"/>
</dbReference>
<dbReference type="GO" id="GO:0015031">
    <property type="term" value="P:protein transport"/>
    <property type="evidence" value="ECO:0007669"/>
    <property type="project" value="UniProtKB-KW"/>
</dbReference>
<accession>A2DJR3</accession>
<protein>
    <recommendedName>
        <fullName evidence="6">Importin subunit alpha</fullName>
    </recommendedName>
</protein>
<dbReference type="KEGG" id="tva:5464820"/>
<dbReference type="eggNOG" id="KOG0166">
    <property type="taxonomic scope" value="Eukaryota"/>
</dbReference>
<dbReference type="Gene3D" id="1.25.10.10">
    <property type="entry name" value="Leucine-rich Repeat Variant"/>
    <property type="match status" value="1"/>
</dbReference>
<proteinExistence type="inferred from homology"/>
<dbReference type="EMBL" id="DS113209">
    <property type="protein sequence ID" value="EAY19277.1"/>
    <property type="molecule type" value="Genomic_DNA"/>
</dbReference>
<reference evidence="4" key="1">
    <citation type="submission" date="2006-10" db="EMBL/GenBank/DDBJ databases">
        <authorList>
            <person name="Amadeo P."/>
            <person name="Zhao Q."/>
            <person name="Wortman J."/>
            <person name="Fraser-Liggett C."/>
            <person name="Carlton J."/>
        </authorList>
    </citation>
    <scope>NUCLEOTIDE SEQUENCE</scope>
    <source>
        <strain evidence="4">G3</strain>
    </source>
</reference>
<reference evidence="4" key="2">
    <citation type="journal article" date="2007" name="Science">
        <title>Draft genome sequence of the sexually transmitted pathogen Trichomonas vaginalis.</title>
        <authorList>
            <person name="Carlton J.M."/>
            <person name="Hirt R.P."/>
            <person name="Silva J.C."/>
            <person name="Delcher A.L."/>
            <person name="Schatz M."/>
            <person name="Zhao Q."/>
            <person name="Wortman J.R."/>
            <person name="Bidwell S.L."/>
            <person name="Alsmark U.C.M."/>
            <person name="Besteiro S."/>
            <person name="Sicheritz-Ponten T."/>
            <person name="Noel C.J."/>
            <person name="Dacks J.B."/>
            <person name="Foster P.G."/>
            <person name="Simillion C."/>
            <person name="Van de Peer Y."/>
            <person name="Miranda-Saavedra D."/>
            <person name="Barton G.J."/>
            <person name="Westrop G.D."/>
            <person name="Mueller S."/>
            <person name="Dessi D."/>
            <person name="Fiori P.L."/>
            <person name="Ren Q."/>
            <person name="Paulsen I."/>
            <person name="Zhang H."/>
            <person name="Bastida-Corcuera F.D."/>
            <person name="Simoes-Barbosa A."/>
            <person name="Brown M.T."/>
            <person name="Hayes R.D."/>
            <person name="Mukherjee M."/>
            <person name="Okumura C.Y."/>
            <person name="Schneider R."/>
            <person name="Smith A.J."/>
            <person name="Vanacova S."/>
            <person name="Villalvazo M."/>
            <person name="Haas B.J."/>
            <person name="Pertea M."/>
            <person name="Feldblyum T.V."/>
            <person name="Utterback T.R."/>
            <person name="Shu C.L."/>
            <person name="Osoegawa K."/>
            <person name="de Jong P.J."/>
            <person name="Hrdy I."/>
            <person name="Horvathova L."/>
            <person name="Zubacova Z."/>
            <person name="Dolezal P."/>
            <person name="Malik S.B."/>
            <person name="Logsdon J.M. Jr."/>
            <person name="Henze K."/>
            <person name="Gupta A."/>
            <person name="Wang C.C."/>
            <person name="Dunne R.L."/>
            <person name="Upcroft J.A."/>
            <person name="Upcroft P."/>
            <person name="White O."/>
            <person name="Salzberg S.L."/>
            <person name="Tang P."/>
            <person name="Chiu C.-H."/>
            <person name="Lee Y.-S."/>
            <person name="Embley T.M."/>
            <person name="Coombs G.H."/>
            <person name="Mottram J.C."/>
            <person name="Tachezy J."/>
            <person name="Fraser-Liggett C.M."/>
            <person name="Johnson P.J."/>
        </authorList>
    </citation>
    <scope>NUCLEOTIDE SEQUENCE [LARGE SCALE GENOMIC DNA]</scope>
    <source>
        <strain evidence="4">G3</strain>
    </source>
</reference>
<evidence type="ECO:0000313" key="5">
    <source>
        <dbReference type="Proteomes" id="UP000001542"/>
    </source>
</evidence>
<dbReference type="SUPFAM" id="SSF48371">
    <property type="entry name" value="ARM repeat"/>
    <property type="match status" value="1"/>
</dbReference>
<evidence type="ECO:0000256" key="2">
    <source>
        <dbReference type="ARBA" id="ARBA00022448"/>
    </source>
</evidence>
<dbReference type="OrthoDB" id="29145at2759"/>
<keyword evidence="5" id="KW-1185">Reference proteome</keyword>
<evidence type="ECO:0000313" key="4">
    <source>
        <dbReference type="EMBL" id="EAY19277.1"/>
    </source>
</evidence>
<evidence type="ECO:0008006" key="6">
    <source>
        <dbReference type="Google" id="ProtNLM"/>
    </source>
</evidence>
<dbReference type="InterPro" id="IPR016024">
    <property type="entry name" value="ARM-type_fold"/>
</dbReference>
<gene>
    <name evidence="4" type="ORF">TVAG_451910</name>
</gene>
<keyword evidence="2" id="KW-0813">Transport</keyword>
<dbReference type="SMR" id="A2DJR3"/>
<dbReference type="VEuPathDB" id="TrichDB:TVAG_451910"/>
<dbReference type="InterPro" id="IPR011989">
    <property type="entry name" value="ARM-like"/>
</dbReference>
<dbReference type="PANTHER" id="PTHR23316">
    <property type="entry name" value="IMPORTIN ALPHA"/>
    <property type="match status" value="1"/>
</dbReference>
<comment type="similarity">
    <text evidence="1">Belongs to the importin alpha family.</text>
</comment>
<keyword evidence="3" id="KW-0653">Protein transport</keyword>
<evidence type="ECO:0000256" key="3">
    <source>
        <dbReference type="ARBA" id="ARBA00022927"/>
    </source>
</evidence>
<dbReference type="AlphaFoldDB" id="A2DJR3"/>
<dbReference type="InParanoid" id="A2DJR3"/>
<evidence type="ECO:0000256" key="1">
    <source>
        <dbReference type="ARBA" id="ARBA00010394"/>
    </source>
</evidence>
<organism evidence="4 5">
    <name type="scientific">Trichomonas vaginalis (strain ATCC PRA-98 / G3)</name>
    <dbReference type="NCBI Taxonomy" id="412133"/>
    <lineage>
        <taxon>Eukaryota</taxon>
        <taxon>Metamonada</taxon>
        <taxon>Parabasalia</taxon>
        <taxon>Trichomonadida</taxon>
        <taxon>Trichomonadidae</taxon>
        <taxon>Trichomonas</taxon>
    </lineage>
</organism>
<dbReference type="STRING" id="5722.A2DJR3"/>
<name>A2DJR3_TRIV3</name>
<dbReference type="RefSeq" id="XP_001580263.1">
    <property type="nucleotide sequence ID" value="XM_001580213.1"/>
</dbReference>
<sequence>MSLLLLPSKAPSLVHSISGGDLSSYAEELAEFRRNRSIDLRRSMNLCKTRVCKPKSRFYVAPKKSNTLIDACLTFTVESVVSALTSGVDASIVSICQDLCESAPKCPKIVQNMITISDVQEAFVAALDSETSAVGTVLNTIAQIFKLAGETQEAFVDGGLTCSLMNLLSQEDPATISEAINLIGVLSEESSYARDSIICLGIHTILVETAGNHKQTDLATLACESVHKIFSNPDPIESEIVKEAIPSIIEIIEGQSDETMSFILQILVDISSKHPSSVFIYYNLGLYDQIVGFIQNQALTKEALKLAGNMAVAQPLQIICLLDNGLLAALEQLSVSDYLADVFWVYSNLLESYPEGIFELIDEKFINFALDAAEDSPYEVKQEASFFIATMVVFSGNPRASLFFNERVFSVLADVIGCGVNTVALRCLDAFNTFLGYANLNEKQDELLGLVDDAEVEDRLHEIELSNSLAGKRSQYLLLAYQSLRN</sequence>
<dbReference type="VEuPathDB" id="TrichDB:TVAGG3_0289890"/>